<reference evidence="3" key="1">
    <citation type="submission" date="2014-04" db="EMBL/GenBank/DDBJ databases">
        <title>Evolutionary Origins and Diversification of the Mycorrhizal Mutualists.</title>
        <authorList>
            <consortium name="DOE Joint Genome Institute"/>
            <consortium name="Mycorrhizal Genomics Consortium"/>
            <person name="Kohler A."/>
            <person name="Kuo A."/>
            <person name="Nagy L.G."/>
            <person name="Floudas D."/>
            <person name="Copeland A."/>
            <person name="Barry K.W."/>
            <person name="Cichocki N."/>
            <person name="Veneault-Fourrey C."/>
            <person name="LaButti K."/>
            <person name="Lindquist E.A."/>
            <person name="Lipzen A."/>
            <person name="Lundell T."/>
            <person name="Morin E."/>
            <person name="Murat C."/>
            <person name="Riley R."/>
            <person name="Ohm R."/>
            <person name="Sun H."/>
            <person name="Tunlid A."/>
            <person name="Henrissat B."/>
            <person name="Grigoriev I.V."/>
            <person name="Hibbett D.S."/>
            <person name="Martin F."/>
        </authorList>
    </citation>
    <scope>NUCLEOTIDE SEQUENCE [LARGE SCALE GENOMIC DNA]</scope>
    <source>
        <strain evidence="3">FD-334 SS-4</strain>
    </source>
</reference>
<evidence type="ECO:0000313" key="3">
    <source>
        <dbReference type="Proteomes" id="UP000054270"/>
    </source>
</evidence>
<sequence>MSPATAAAAHCFAPLAHTLRATPTHPRLALHAPPCSASHHRRSPRPAPQQYTTLDSHPFPFSPCFSLITFA</sequence>
<name>A0A0D2M4H5_HYPSF</name>
<gene>
    <name evidence="2" type="ORF">HYPSUDRAFT_205686</name>
</gene>
<dbReference type="OrthoDB" id="3256870at2759"/>
<protein>
    <submittedName>
        <fullName evidence="2">Uncharacterized protein</fullName>
    </submittedName>
</protein>
<dbReference type="AlphaFoldDB" id="A0A0D2M4H5"/>
<evidence type="ECO:0000256" key="1">
    <source>
        <dbReference type="SAM" id="MobiDB-lite"/>
    </source>
</evidence>
<proteinExistence type="predicted"/>
<dbReference type="EMBL" id="KN817594">
    <property type="protein sequence ID" value="KJA18078.1"/>
    <property type="molecule type" value="Genomic_DNA"/>
</dbReference>
<accession>A0A0D2M4H5</accession>
<keyword evidence="3" id="KW-1185">Reference proteome</keyword>
<organism evidence="2 3">
    <name type="scientific">Hypholoma sublateritium (strain FD-334 SS-4)</name>
    <dbReference type="NCBI Taxonomy" id="945553"/>
    <lineage>
        <taxon>Eukaryota</taxon>
        <taxon>Fungi</taxon>
        <taxon>Dikarya</taxon>
        <taxon>Basidiomycota</taxon>
        <taxon>Agaricomycotina</taxon>
        <taxon>Agaricomycetes</taxon>
        <taxon>Agaricomycetidae</taxon>
        <taxon>Agaricales</taxon>
        <taxon>Agaricineae</taxon>
        <taxon>Strophariaceae</taxon>
        <taxon>Hypholoma</taxon>
    </lineage>
</organism>
<dbReference type="Proteomes" id="UP000054270">
    <property type="component" value="Unassembled WGS sequence"/>
</dbReference>
<evidence type="ECO:0000313" key="2">
    <source>
        <dbReference type="EMBL" id="KJA18078.1"/>
    </source>
</evidence>
<feature type="region of interest" description="Disordered" evidence="1">
    <location>
        <begin position="27"/>
        <end position="55"/>
    </location>
</feature>